<accession>A0ABP4GSQ5</accession>
<sequence length="131" mass="14591">MSDPSGAANRTLLATLARAPDPHALEAWAAPAREAADAIRDHLIGAGQHGHATVAFSDLHRWRSSLDAALDQLAADDPDLWQQWRRPGTWLDALLRLRSLIAHVLGKAYWDSREHVPYADMDVPRYLWGAR</sequence>
<reference evidence="2" key="1">
    <citation type="journal article" date="2019" name="Int. J. Syst. Evol. Microbiol.">
        <title>The Global Catalogue of Microorganisms (GCM) 10K type strain sequencing project: providing services to taxonomists for standard genome sequencing and annotation.</title>
        <authorList>
            <consortium name="The Broad Institute Genomics Platform"/>
            <consortium name="The Broad Institute Genome Sequencing Center for Infectious Disease"/>
            <person name="Wu L."/>
            <person name="Ma J."/>
        </authorList>
    </citation>
    <scope>NUCLEOTIDE SEQUENCE [LARGE SCALE GENOMIC DNA]</scope>
    <source>
        <strain evidence="2">JCM 13023</strain>
    </source>
</reference>
<dbReference type="RefSeq" id="WP_253863406.1">
    <property type="nucleotide sequence ID" value="NZ_BAAALN010000005.1"/>
</dbReference>
<keyword evidence="2" id="KW-1185">Reference proteome</keyword>
<proteinExistence type="predicted"/>
<organism evidence="1 2">
    <name type="scientific">Prauserella halophila</name>
    <dbReference type="NCBI Taxonomy" id="185641"/>
    <lineage>
        <taxon>Bacteria</taxon>
        <taxon>Bacillati</taxon>
        <taxon>Actinomycetota</taxon>
        <taxon>Actinomycetes</taxon>
        <taxon>Pseudonocardiales</taxon>
        <taxon>Pseudonocardiaceae</taxon>
        <taxon>Prauserella</taxon>
    </lineage>
</organism>
<evidence type="ECO:0000313" key="2">
    <source>
        <dbReference type="Proteomes" id="UP001500653"/>
    </source>
</evidence>
<evidence type="ECO:0000313" key="1">
    <source>
        <dbReference type="EMBL" id="GAA1235040.1"/>
    </source>
</evidence>
<name>A0ABP4GSQ5_9PSEU</name>
<comment type="caution">
    <text evidence="1">The sequence shown here is derived from an EMBL/GenBank/DDBJ whole genome shotgun (WGS) entry which is preliminary data.</text>
</comment>
<dbReference type="EMBL" id="BAAALN010000005">
    <property type="protein sequence ID" value="GAA1235040.1"/>
    <property type="molecule type" value="Genomic_DNA"/>
</dbReference>
<gene>
    <name evidence="1" type="ORF">GCM10009676_18610</name>
</gene>
<protein>
    <submittedName>
        <fullName evidence="1">Uncharacterized protein</fullName>
    </submittedName>
</protein>
<dbReference type="Proteomes" id="UP001500653">
    <property type="component" value="Unassembled WGS sequence"/>
</dbReference>